<dbReference type="PROSITE" id="PS00139">
    <property type="entry name" value="THIOL_PROTEASE_CYS"/>
    <property type="match status" value="1"/>
</dbReference>
<evidence type="ECO:0000256" key="5">
    <source>
        <dbReference type="ARBA" id="ARBA00022737"/>
    </source>
</evidence>
<keyword evidence="9" id="KW-0862">Zinc</keyword>
<dbReference type="InterPro" id="IPR001876">
    <property type="entry name" value="Znf_RanBP2"/>
</dbReference>
<dbReference type="AlphaFoldDB" id="A0A3B3C5D5"/>
<sequence>MGSSSSSSFLVDETDSDGPPRGGALPPSPNTGCLRSSQSSFIPRQIAGRHRERSFSSGSMPALQTQWTCGCCTFLNSAGAPRCSICEAPRRGSVPRWLRPGTSRPGSGWSCPRCTLTNSPRSLTCSLCSYCKPPDPPGDQPRPQRSSSCSGLLRAPSGERNQTKAEKSSRSWDCLRCTLQNTPTSMSCSACGGPRKLSLPQIPAEALLMPAVCSQQDGAAGALSLSMRGDSSPLEASHPNTGSPPGTNNPVPCSRREVPPPETGPRLRPTSPQPPTAPQPPPQADLLNTRRLSVLKEEACPSPSASDPHPADVCEWSCPACTLINQVTAKHCLACHTPQQLRAAASSARQESRLVEALRQSDEGAARGLWEDIVRFCRQNSVVFVDDSFPPNSKSVGFPPDDGVQQRVKKWLRPQEISCCGFRDRGLRWSVFHTVRPSDILQGLLGNCWFLSALAVLAERPELVERVMVTRSLCPEGAYQVRLCKDGSWTTVLVDDMLPCDESGHLLFSQAQRKQLWVALIEKALAKLHGSYFSLQAGRAIEGLSTLTGAPCESLALQVSATNPKEDPIDTDLIWAKMLSSKEAGFLMGASCGGGNMRVDDSEYESLGLRPRHAYSVLDVQDIEGHRLVQLRNPWGRFSWTGAWADDWPDWPPHLKRALCTNRGEDGLFWMDFEDFTRFFDSVDICKIHPDWQEVRVPGLFPCGADGPVSVLAVTVLERTAVELALFQRGSRRWDTAESHLLDLCVLVFRVAYDGCGALTLGRLLAHSRRSVRRFVGCDVMLEPGEYGVLCLAFNHWQSLGGASAASRSEAPGFTLAVYSSRLLMVGRVSAPSTAMADAIMQLAETKGERHEGREGMTCYYLTHGWAGLIVMVENRHPRHHLHVSCDCSESFNVVSTRGSLKTVDSIPPLHRQVLVVLSQLEGNAGFSITHRLAHRKAVQPSLGNWSPSKATHSPALNPETAGLHQPRPL</sequence>
<dbReference type="PRINTS" id="PR00704">
    <property type="entry name" value="CALPAIN"/>
</dbReference>
<feature type="active site" evidence="10 11">
    <location>
        <position position="613"/>
    </location>
</feature>
<feature type="domain" description="RanBP2-type" evidence="14">
    <location>
        <begin position="167"/>
        <end position="197"/>
    </location>
</feature>
<dbReference type="Gene3D" id="2.30.30.380">
    <property type="entry name" value="Zn-finger domain of Sec23/24"/>
    <property type="match status" value="2"/>
</dbReference>
<evidence type="ECO:0000256" key="1">
    <source>
        <dbReference type="ARBA" id="ARBA00007623"/>
    </source>
</evidence>
<dbReference type="GeneTree" id="ENSGT00940000158312"/>
<feature type="domain" description="RanBP2-type" evidence="14">
    <location>
        <begin position="310"/>
        <end position="341"/>
    </location>
</feature>
<keyword evidence="6 12" id="KW-0863">Zinc-finger</keyword>
<keyword evidence="2" id="KW-0597">Phosphoprotein</keyword>
<dbReference type="Pfam" id="PF00641">
    <property type="entry name" value="Zn_ribbon_RanBP"/>
    <property type="match status" value="3"/>
</dbReference>
<dbReference type="InterPro" id="IPR000169">
    <property type="entry name" value="Pept_cys_AS"/>
</dbReference>
<dbReference type="GO" id="GO:0004198">
    <property type="term" value="F:calcium-dependent cysteine-type endopeptidase activity"/>
    <property type="evidence" value="ECO:0007669"/>
    <property type="project" value="InterPro"/>
</dbReference>
<feature type="region of interest" description="Disordered" evidence="13">
    <location>
        <begin position="1"/>
        <end position="37"/>
    </location>
</feature>
<dbReference type="SMART" id="SM00230">
    <property type="entry name" value="CysPc"/>
    <property type="match status" value="1"/>
</dbReference>
<dbReference type="Gene3D" id="4.10.1060.10">
    <property type="entry name" value="Zinc finger, RanBP2-type"/>
    <property type="match status" value="2"/>
</dbReference>
<evidence type="ECO:0000313" key="16">
    <source>
        <dbReference type="Ensembl" id="ENSOMEP00000012513.1"/>
    </source>
</evidence>
<dbReference type="Gene3D" id="3.90.70.10">
    <property type="entry name" value="Cysteine proteinases"/>
    <property type="match status" value="1"/>
</dbReference>
<evidence type="ECO:0000256" key="2">
    <source>
        <dbReference type="ARBA" id="ARBA00022553"/>
    </source>
</evidence>
<dbReference type="Pfam" id="PF00648">
    <property type="entry name" value="Peptidase_C2"/>
    <property type="match status" value="1"/>
</dbReference>
<evidence type="ECO:0000256" key="3">
    <source>
        <dbReference type="ARBA" id="ARBA00022670"/>
    </source>
</evidence>
<keyword evidence="17" id="KW-1185">Reference proteome</keyword>
<accession>A0A3B3C5D5</accession>
<organism evidence="16 17">
    <name type="scientific">Oryzias melastigma</name>
    <name type="common">Marine medaka</name>
    <dbReference type="NCBI Taxonomy" id="30732"/>
    <lineage>
        <taxon>Eukaryota</taxon>
        <taxon>Metazoa</taxon>
        <taxon>Chordata</taxon>
        <taxon>Craniata</taxon>
        <taxon>Vertebrata</taxon>
        <taxon>Euteleostomi</taxon>
        <taxon>Actinopterygii</taxon>
        <taxon>Neopterygii</taxon>
        <taxon>Teleostei</taxon>
        <taxon>Neoteleostei</taxon>
        <taxon>Acanthomorphata</taxon>
        <taxon>Ovalentaria</taxon>
        <taxon>Atherinomorphae</taxon>
        <taxon>Beloniformes</taxon>
        <taxon>Adrianichthyidae</taxon>
        <taxon>Oryziinae</taxon>
        <taxon>Oryzias</taxon>
    </lineage>
</organism>
<dbReference type="GO" id="GO:0008270">
    <property type="term" value="F:zinc ion binding"/>
    <property type="evidence" value="ECO:0007669"/>
    <property type="project" value="UniProtKB-KW"/>
</dbReference>
<evidence type="ECO:0000256" key="8">
    <source>
        <dbReference type="ARBA" id="ARBA00022807"/>
    </source>
</evidence>
<dbReference type="Proteomes" id="UP000261560">
    <property type="component" value="Unplaced"/>
</dbReference>
<feature type="domain" description="RanBP2-type" evidence="14">
    <location>
        <begin position="104"/>
        <end position="134"/>
    </location>
</feature>
<evidence type="ECO:0000256" key="11">
    <source>
        <dbReference type="PROSITE-ProRule" id="PRU00239"/>
    </source>
</evidence>
<keyword evidence="4" id="KW-0479">Metal-binding</keyword>
<name>A0A3B3C5D5_ORYME</name>
<dbReference type="CDD" id="cd00044">
    <property type="entry name" value="CysPc"/>
    <property type="match status" value="1"/>
</dbReference>
<dbReference type="GO" id="GO:0005737">
    <property type="term" value="C:cytoplasm"/>
    <property type="evidence" value="ECO:0007669"/>
    <property type="project" value="TreeGrafter"/>
</dbReference>
<feature type="region of interest" description="Disordered" evidence="13">
    <location>
        <begin position="224"/>
        <end position="285"/>
    </location>
</feature>
<dbReference type="PANTHER" id="PTHR10183">
    <property type="entry name" value="CALPAIN"/>
    <property type="match status" value="1"/>
</dbReference>
<reference evidence="16" key="1">
    <citation type="submission" date="2025-08" db="UniProtKB">
        <authorList>
            <consortium name="Ensembl"/>
        </authorList>
    </citation>
    <scope>IDENTIFICATION</scope>
</reference>
<feature type="active site" evidence="10 11">
    <location>
        <position position="633"/>
    </location>
</feature>
<feature type="region of interest" description="Disordered" evidence="13">
    <location>
        <begin position="940"/>
        <end position="970"/>
    </location>
</feature>
<feature type="domain" description="Calpain catalytic" evidence="15">
    <location>
        <begin position="383"/>
        <end position="689"/>
    </location>
</feature>
<dbReference type="PANTHER" id="PTHR10183:SF382">
    <property type="entry name" value="CALPAIN-15"/>
    <property type="match status" value="1"/>
</dbReference>
<dbReference type="FunFam" id="2.30.30.380:FF:000019">
    <property type="entry name" value="Calpain 15"/>
    <property type="match status" value="1"/>
</dbReference>
<protein>
    <submittedName>
        <fullName evidence="16">Calpain 15</fullName>
    </submittedName>
</protein>
<dbReference type="GO" id="GO:0006508">
    <property type="term" value="P:proteolysis"/>
    <property type="evidence" value="ECO:0007669"/>
    <property type="project" value="UniProtKB-KW"/>
</dbReference>
<feature type="active site" evidence="10 11">
    <location>
        <position position="448"/>
    </location>
</feature>
<dbReference type="PROSITE" id="PS50199">
    <property type="entry name" value="ZF_RANBP2_2"/>
    <property type="match status" value="4"/>
</dbReference>
<dbReference type="STRING" id="30732.ENSOMEP00000012513"/>
<evidence type="ECO:0000256" key="7">
    <source>
        <dbReference type="ARBA" id="ARBA00022801"/>
    </source>
</evidence>
<dbReference type="SUPFAM" id="SSF54001">
    <property type="entry name" value="Cysteine proteinases"/>
    <property type="match status" value="1"/>
</dbReference>
<evidence type="ECO:0000256" key="4">
    <source>
        <dbReference type="ARBA" id="ARBA00022723"/>
    </source>
</evidence>
<dbReference type="PROSITE" id="PS01358">
    <property type="entry name" value="ZF_RANBP2_1"/>
    <property type="match status" value="4"/>
</dbReference>
<evidence type="ECO:0000256" key="6">
    <source>
        <dbReference type="ARBA" id="ARBA00022771"/>
    </source>
</evidence>
<feature type="domain" description="RanBP2-type" evidence="14">
    <location>
        <begin position="56"/>
        <end position="92"/>
    </location>
</feature>
<feature type="compositionally biased region" description="Low complexity" evidence="13">
    <location>
        <begin position="239"/>
        <end position="252"/>
    </location>
</feature>
<keyword evidence="5" id="KW-0677">Repeat</keyword>
<dbReference type="InterPro" id="IPR001300">
    <property type="entry name" value="Peptidase_C2_calpain_cat"/>
</dbReference>
<evidence type="ECO:0000256" key="9">
    <source>
        <dbReference type="ARBA" id="ARBA00022833"/>
    </source>
</evidence>
<evidence type="ECO:0000259" key="15">
    <source>
        <dbReference type="PROSITE" id="PS50203"/>
    </source>
</evidence>
<evidence type="ECO:0000256" key="12">
    <source>
        <dbReference type="PROSITE-ProRule" id="PRU00322"/>
    </source>
</evidence>
<reference evidence="16" key="2">
    <citation type="submission" date="2025-09" db="UniProtKB">
        <authorList>
            <consortium name="Ensembl"/>
        </authorList>
    </citation>
    <scope>IDENTIFICATION</scope>
</reference>
<dbReference type="InterPro" id="IPR036443">
    <property type="entry name" value="Znf_RanBP2_sf"/>
</dbReference>
<evidence type="ECO:0000256" key="10">
    <source>
        <dbReference type="PIRSR" id="PIRSR622684-1"/>
    </source>
</evidence>
<dbReference type="FunFam" id="3.90.70.10:FF:000010">
    <property type="entry name" value="Calpain 15"/>
    <property type="match status" value="1"/>
</dbReference>
<feature type="compositionally biased region" description="Pro residues" evidence="13">
    <location>
        <begin position="271"/>
        <end position="283"/>
    </location>
</feature>
<keyword evidence="3 11" id="KW-0645">Protease</keyword>
<dbReference type="Ensembl" id="ENSOMET00000019912.1">
    <property type="protein sequence ID" value="ENSOMEP00000012513.1"/>
    <property type="gene ID" value="ENSOMEG00000013895.1"/>
</dbReference>
<dbReference type="InterPro" id="IPR022684">
    <property type="entry name" value="Calpain_cysteine_protease"/>
</dbReference>
<dbReference type="OMA" id="ADDWPNW"/>
<keyword evidence="7 11" id="KW-0378">Hydrolase</keyword>
<dbReference type="PROSITE" id="PS50203">
    <property type="entry name" value="CALPAIN_CAT"/>
    <property type="match status" value="1"/>
</dbReference>
<dbReference type="SMART" id="SM00547">
    <property type="entry name" value="ZnF_RBZ"/>
    <property type="match status" value="4"/>
</dbReference>
<feature type="region of interest" description="Disordered" evidence="13">
    <location>
        <begin position="136"/>
        <end position="167"/>
    </location>
</feature>
<proteinExistence type="inferred from homology"/>
<dbReference type="PaxDb" id="30732-ENSOMEP00000012513"/>
<keyword evidence="8 11" id="KW-0788">Thiol protease</keyword>
<dbReference type="SUPFAM" id="SSF90209">
    <property type="entry name" value="Ran binding protein zinc finger-like"/>
    <property type="match status" value="1"/>
</dbReference>
<evidence type="ECO:0000256" key="13">
    <source>
        <dbReference type="SAM" id="MobiDB-lite"/>
    </source>
</evidence>
<feature type="compositionally biased region" description="Polar residues" evidence="13">
    <location>
        <begin position="942"/>
        <end position="952"/>
    </location>
</feature>
<comment type="similarity">
    <text evidence="1">Belongs to the peptidase C2 family.</text>
</comment>
<evidence type="ECO:0000259" key="14">
    <source>
        <dbReference type="PROSITE" id="PS50199"/>
    </source>
</evidence>
<evidence type="ECO:0000313" key="17">
    <source>
        <dbReference type="Proteomes" id="UP000261560"/>
    </source>
</evidence>
<dbReference type="InterPro" id="IPR038765">
    <property type="entry name" value="Papain-like_cys_pep_sf"/>
</dbReference>